<keyword evidence="5 8" id="KW-1133">Transmembrane helix</keyword>
<evidence type="ECO:0000256" key="1">
    <source>
        <dbReference type="ARBA" id="ARBA00004651"/>
    </source>
</evidence>
<evidence type="ECO:0000256" key="7">
    <source>
        <dbReference type="SAM" id="MobiDB-lite"/>
    </source>
</evidence>
<keyword evidence="3" id="KW-1003">Cell membrane</keyword>
<dbReference type="GO" id="GO:0005886">
    <property type="term" value="C:plasma membrane"/>
    <property type="evidence" value="ECO:0007669"/>
    <property type="project" value="UniProtKB-SubCell"/>
</dbReference>
<keyword evidence="2" id="KW-0813">Transport</keyword>
<dbReference type="RefSeq" id="WP_149621125.1">
    <property type="nucleotide sequence ID" value="NZ_VOBL01000041.1"/>
</dbReference>
<dbReference type="OrthoDB" id="7375466at2"/>
<accession>A0A5B0E2Z1</accession>
<organism evidence="10 11">
    <name type="scientific">Paeniglutamicibacter gangotriensis</name>
    <dbReference type="NCBI Taxonomy" id="254787"/>
    <lineage>
        <taxon>Bacteria</taxon>
        <taxon>Bacillati</taxon>
        <taxon>Actinomycetota</taxon>
        <taxon>Actinomycetes</taxon>
        <taxon>Micrococcales</taxon>
        <taxon>Micrococcaceae</taxon>
        <taxon>Paeniglutamicibacter</taxon>
    </lineage>
</organism>
<name>A0A5B0E2Z1_9MICC</name>
<feature type="transmembrane region" description="Helical" evidence="8">
    <location>
        <begin position="161"/>
        <end position="186"/>
    </location>
</feature>
<feature type="transmembrane region" description="Helical" evidence="8">
    <location>
        <begin position="348"/>
        <end position="369"/>
    </location>
</feature>
<gene>
    <name evidence="10" type="ORF">FQ154_20230</name>
</gene>
<evidence type="ECO:0000256" key="4">
    <source>
        <dbReference type="ARBA" id="ARBA00022692"/>
    </source>
</evidence>
<evidence type="ECO:0000313" key="10">
    <source>
        <dbReference type="EMBL" id="KAA0973036.1"/>
    </source>
</evidence>
<feature type="transmembrane region" description="Helical" evidence="8">
    <location>
        <begin position="316"/>
        <end position="336"/>
    </location>
</feature>
<feature type="transmembrane region" description="Helical" evidence="8">
    <location>
        <begin position="225"/>
        <end position="243"/>
    </location>
</feature>
<dbReference type="InterPro" id="IPR020846">
    <property type="entry name" value="MFS_dom"/>
</dbReference>
<evidence type="ECO:0000259" key="9">
    <source>
        <dbReference type="PROSITE" id="PS50850"/>
    </source>
</evidence>
<dbReference type="PROSITE" id="PS50850">
    <property type="entry name" value="MFS"/>
    <property type="match status" value="1"/>
</dbReference>
<feature type="transmembrane region" description="Helical" evidence="8">
    <location>
        <begin position="130"/>
        <end position="149"/>
    </location>
</feature>
<feature type="transmembrane region" description="Helical" evidence="8">
    <location>
        <begin position="71"/>
        <end position="89"/>
    </location>
</feature>
<dbReference type="Gene3D" id="1.20.1720.10">
    <property type="entry name" value="Multidrug resistance protein D"/>
    <property type="match status" value="1"/>
</dbReference>
<dbReference type="PANTHER" id="PTHR42718">
    <property type="entry name" value="MAJOR FACILITATOR SUPERFAMILY MULTIDRUG TRANSPORTER MFSC"/>
    <property type="match status" value="1"/>
</dbReference>
<feature type="transmembrane region" description="Helical" evidence="8">
    <location>
        <begin position="192"/>
        <end position="213"/>
    </location>
</feature>
<dbReference type="Pfam" id="PF07690">
    <property type="entry name" value="MFS_1"/>
    <property type="match status" value="1"/>
</dbReference>
<dbReference type="Proteomes" id="UP000323856">
    <property type="component" value="Unassembled WGS sequence"/>
</dbReference>
<feature type="transmembrane region" description="Helical" evidence="8">
    <location>
        <begin position="381"/>
        <end position="402"/>
    </location>
</feature>
<dbReference type="InterPro" id="IPR011701">
    <property type="entry name" value="MFS"/>
</dbReference>
<comment type="subcellular location">
    <subcellularLocation>
        <location evidence="1">Cell membrane</location>
        <topology evidence="1">Multi-pass membrane protein</topology>
    </subcellularLocation>
</comment>
<feature type="region of interest" description="Disordered" evidence="7">
    <location>
        <begin position="1"/>
        <end position="29"/>
    </location>
</feature>
<evidence type="ECO:0000256" key="3">
    <source>
        <dbReference type="ARBA" id="ARBA00022475"/>
    </source>
</evidence>
<dbReference type="SUPFAM" id="SSF103473">
    <property type="entry name" value="MFS general substrate transporter"/>
    <property type="match status" value="1"/>
</dbReference>
<keyword evidence="4 8" id="KW-0812">Transmembrane</keyword>
<evidence type="ECO:0000313" key="11">
    <source>
        <dbReference type="Proteomes" id="UP000323856"/>
    </source>
</evidence>
<feature type="transmembrane region" description="Helical" evidence="8">
    <location>
        <begin position="287"/>
        <end position="310"/>
    </location>
</feature>
<proteinExistence type="predicted"/>
<dbReference type="InterPro" id="IPR036259">
    <property type="entry name" value="MFS_trans_sf"/>
</dbReference>
<feature type="transmembrane region" description="Helical" evidence="8">
    <location>
        <begin position="249"/>
        <end position="266"/>
    </location>
</feature>
<feature type="domain" description="Major facilitator superfamily (MFS) profile" evidence="9">
    <location>
        <begin position="35"/>
        <end position="471"/>
    </location>
</feature>
<feature type="compositionally biased region" description="Polar residues" evidence="7">
    <location>
        <begin position="12"/>
        <end position="25"/>
    </location>
</feature>
<dbReference type="PANTHER" id="PTHR42718:SF46">
    <property type="entry name" value="BLR6921 PROTEIN"/>
    <property type="match status" value="1"/>
</dbReference>
<evidence type="ECO:0000256" key="2">
    <source>
        <dbReference type="ARBA" id="ARBA00022448"/>
    </source>
</evidence>
<evidence type="ECO:0000256" key="6">
    <source>
        <dbReference type="ARBA" id="ARBA00023136"/>
    </source>
</evidence>
<evidence type="ECO:0000256" key="5">
    <source>
        <dbReference type="ARBA" id="ARBA00022989"/>
    </source>
</evidence>
<protein>
    <submittedName>
        <fullName evidence="10">MFS transporter</fullName>
    </submittedName>
</protein>
<dbReference type="GO" id="GO:0022857">
    <property type="term" value="F:transmembrane transporter activity"/>
    <property type="evidence" value="ECO:0007669"/>
    <property type="project" value="InterPro"/>
</dbReference>
<comment type="caution">
    <text evidence="10">The sequence shown here is derived from an EMBL/GenBank/DDBJ whole genome shotgun (WGS) entry which is preliminary data.</text>
</comment>
<reference evidence="10 11" key="1">
    <citation type="submission" date="2019-07" db="EMBL/GenBank/DDBJ databases">
        <title>Analysis of the biochemical properties, biological activity and biotechnological potential of siderophores and biosurfactants produced by Antarctic psychrotolerant bacteria.</title>
        <authorList>
            <person name="Styczynski M."/>
            <person name="Krucon T."/>
            <person name="Decewicz P."/>
            <person name="Dziewit L."/>
        </authorList>
    </citation>
    <scope>NUCLEOTIDE SEQUENCE [LARGE SCALE GENOMIC DNA]</scope>
    <source>
        <strain evidence="10 11">ANT_H27</strain>
    </source>
</reference>
<feature type="transmembrane region" description="Helical" evidence="8">
    <location>
        <begin position="414"/>
        <end position="436"/>
    </location>
</feature>
<dbReference type="Gene3D" id="1.20.1250.20">
    <property type="entry name" value="MFS general substrate transporter like domains"/>
    <property type="match status" value="1"/>
</dbReference>
<dbReference type="EMBL" id="VOBL01000041">
    <property type="protein sequence ID" value="KAA0973036.1"/>
    <property type="molecule type" value="Genomic_DNA"/>
</dbReference>
<sequence length="490" mass="49411">MPDEYPEPATATKASTAPGQAQPGASSPAPLGRARMVCVCLALLLEGMSSSSINVQIAAIHTDLALDAGEMQIVASAFLLSYAGLLPLAGRLVDAWNRRAVFLIGVGLFGLGCLACALAGSVLLLGAGRFIQGAGAALSAPAALALITAGLAESARRNRAIALYGAMGAVGFSLGLVLPGAVVTLFGWRASFLLFLPVVLLVLLAGSSVKVAAVRVHQRIEVRSTLLLTGALILSVHLLGAFTTLAMPWLAIEAVAMLALVGLLLFRSGPALFAPAVIHSPRILASCLGLAGVFGAVVASMYVLSLGLVARGGADAFVVGLLILPQPLFFSLLSGAGARMVTRFGAPWVFTAGALLLAASLVFLGIVGLGADPWMVVSPSMAGVGAALALCFPAASIGAVGAAPEEFRGTVASLLTTFQNVGGAAGLALVTVLAIVPREANRIGIEPGMLVSAAVLVLGIGVAACVVGIPASGMRDHRSAAPSVRGNRRW</sequence>
<keyword evidence="6 8" id="KW-0472">Membrane</keyword>
<evidence type="ECO:0000256" key="8">
    <source>
        <dbReference type="SAM" id="Phobius"/>
    </source>
</evidence>
<feature type="transmembrane region" description="Helical" evidence="8">
    <location>
        <begin position="448"/>
        <end position="469"/>
    </location>
</feature>
<dbReference type="AlphaFoldDB" id="A0A5B0E2Z1"/>
<feature type="transmembrane region" description="Helical" evidence="8">
    <location>
        <begin position="101"/>
        <end position="124"/>
    </location>
</feature>